<feature type="domain" description="Glycosyltransferase subfamily 4-like N-terminal" evidence="2">
    <location>
        <begin position="17"/>
        <end position="199"/>
    </location>
</feature>
<gene>
    <name evidence="3" type="ORF">HYY20_05495</name>
</gene>
<evidence type="ECO:0000259" key="2">
    <source>
        <dbReference type="Pfam" id="PF13579"/>
    </source>
</evidence>
<dbReference type="CDD" id="cd03808">
    <property type="entry name" value="GT4_CapM-like"/>
    <property type="match status" value="1"/>
</dbReference>
<dbReference type="Proteomes" id="UP000769766">
    <property type="component" value="Unassembled WGS sequence"/>
</dbReference>
<feature type="domain" description="Glycosyl transferase family 1" evidence="1">
    <location>
        <begin position="213"/>
        <end position="378"/>
    </location>
</feature>
<dbReference type="InterPro" id="IPR028098">
    <property type="entry name" value="Glyco_trans_4-like_N"/>
</dbReference>
<dbReference type="Pfam" id="PF00534">
    <property type="entry name" value="Glycos_transf_1"/>
    <property type="match status" value="1"/>
</dbReference>
<evidence type="ECO:0000313" key="4">
    <source>
        <dbReference type="Proteomes" id="UP000769766"/>
    </source>
</evidence>
<dbReference type="AlphaFoldDB" id="A0A932CNE5"/>
<dbReference type="EMBL" id="JACPRF010000170">
    <property type="protein sequence ID" value="MBI2876317.1"/>
    <property type="molecule type" value="Genomic_DNA"/>
</dbReference>
<protein>
    <submittedName>
        <fullName evidence="3">Glycosyltransferase family 4 protein</fullName>
    </submittedName>
</protein>
<dbReference type="InterPro" id="IPR001296">
    <property type="entry name" value="Glyco_trans_1"/>
</dbReference>
<evidence type="ECO:0000313" key="3">
    <source>
        <dbReference type="EMBL" id="MBI2876317.1"/>
    </source>
</evidence>
<name>A0A932CNE5_UNCTE</name>
<dbReference type="SUPFAM" id="SSF53756">
    <property type="entry name" value="UDP-Glycosyltransferase/glycogen phosphorylase"/>
    <property type="match status" value="1"/>
</dbReference>
<dbReference type="PANTHER" id="PTHR12526:SF630">
    <property type="entry name" value="GLYCOSYLTRANSFERASE"/>
    <property type="match status" value="1"/>
</dbReference>
<accession>A0A932CNE5</accession>
<dbReference type="PANTHER" id="PTHR12526">
    <property type="entry name" value="GLYCOSYLTRANSFERASE"/>
    <property type="match status" value="1"/>
</dbReference>
<dbReference type="Gene3D" id="3.40.50.2000">
    <property type="entry name" value="Glycogen Phosphorylase B"/>
    <property type="match status" value="2"/>
</dbReference>
<organism evidence="3 4">
    <name type="scientific">Tectimicrobiota bacterium</name>
    <dbReference type="NCBI Taxonomy" id="2528274"/>
    <lineage>
        <taxon>Bacteria</taxon>
        <taxon>Pseudomonadati</taxon>
        <taxon>Nitrospinota/Tectimicrobiota group</taxon>
        <taxon>Candidatus Tectimicrobiota</taxon>
    </lineage>
</organism>
<dbReference type="Pfam" id="PF13579">
    <property type="entry name" value="Glyco_trans_4_4"/>
    <property type="match status" value="1"/>
</dbReference>
<sequence>MEQRPKVIQIITQLELGGAQEVALYLAAGLDKERYEVALITGSEGILVEEARRLKDVRLHFVPELVRAIDPRKDLRALRAIREILAGYVRSAPTPERGSHASRSSPLPPPGVLVHTHSSKAGILGRWAARQAGVPAILHTFHGYGFNDYQPPLKRQLFVALERWTGRISTRLVLVSRPNLEKGLALKLFRPEQAALIDYGIDLSRFARAQATPEQKAALGLGGGDPVVGMVSNFKPQKSPLDFVEMAHRVHQEVPEARFFVAGDGPLRPQAEQLIERYGLQDWVRLLGWRRDIPELLSLMDLFVLTSLWEGLPLVFLEAMAAGKPIVATQVDGATDVIHEGVNGFLCPPRDCAGLARRVIQLLRDPRRAAEMGRRGREGVQGFSQERMLAEYQQLYQALGGARDGR</sequence>
<evidence type="ECO:0000259" key="1">
    <source>
        <dbReference type="Pfam" id="PF00534"/>
    </source>
</evidence>
<reference evidence="3" key="1">
    <citation type="submission" date="2020-07" db="EMBL/GenBank/DDBJ databases">
        <title>Huge and variable diversity of episymbiotic CPR bacteria and DPANN archaea in groundwater ecosystems.</title>
        <authorList>
            <person name="He C.Y."/>
            <person name="Keren R."/>
            <person name="Whittaker M."/>
            <person name="Farag I.F."/>
            <person name="Doudna J."/>
            <person name="Cate J.H.D."/>
            <person name="Banfield J.F."/>
        </authorList>
    </citation>
    <scope>NUCLEOTIDE SEQUENCE</scope>
    <source>
        <strain evidence="3">NC_groundwater_672_Ag_B-0.1um_62_36</strain>
    </source>
</reference>
<proteinExistence type="predicted"/>
<dbReference type="GO" id="GO:0016757">
    <property type="term" value="F:glycosyltransferase activity"/>
    <property type="evidence" value="ECO:0007669"/>
    <property type="project" value="InterPro"/>
</dbReference>
<comment type="caution">
    <text evidence="3">The sequence shown here is derived from an EMBL/GenBank/DDBJ whole genome shotgun (WGS) entry which is preliminary data.</text>
</comment>